<feature type="region of interest" description="Disordered" evidence="1">
    <location>
        <begin position="1"/>
        <end position="22"/>
    </location>
</feature>
<accession>A0ABN3TVS3</accession>
<evidence type="ECO:0000313" key="3">
    <source>
        <dbReference type="Proteomes" id="UP001501842"/>
    </source>
</evidence>
<dbReference type="EMBL" id="BAAATZ010000003">
    <property type="protein sequence ID" value="GAA2719916.1"/>
    <property type="molecule type" value="Genomic_DNA"/>
</dbReference>
<organism evidence="2 3">
    <name type="scientific">Actinocorallia aurantiaca</name>
    <dbReference type="NCBI Taxonomy" id="46204"/>
    <lineage>
        <taxon>Bacteria</taxon>
        <taxon>Bacillati</taxon>
        <taxon>Actinomycetota</taxon>
        <taxon>Actinomycetes</taxon>
        <taxon>Streptosporangiales</taxon>
        <taxon>Thermomonosporaceae</taxon>
        <taxon>Actinocorallia</taxon>
    </lineage>
</organism>
<gene>
    <name evidence="2" type="ORF">GCM10010439_06660</name>
</gene>
<dbReference type="Proteomes" id="UP001501842">
    <property type="component" value="Unassembled WGS sequence"/>
</dbReference>
<comment type="caution">
    <text evidence="2">The sequence shown here is derived from an EMBL/GenBank/DDBJ whole genome shotgun (WGS) entry which is preliminary data.</text>
</comment>
<evidence type="ECO:0000313" key="2">
    <source>
        <dbReference type="EMBL" id="GAA2719916.1"/>
    </source>
</evidence>
<evidence type="ECO:0000256" key="1">
    <source>
        <dbReference type="SAM" id="MobiDB-lite"/>
    </source>
</evidence>
<keyword evidence="3" id="KW-1185">Reference proteome</keyword>
<name>A0ABN3TVS3_9ACTN</name>
<dbReference type="RefSeq" id="WP_344448611.1">
    <property type="nucleotide sequence ID" value="NZ_BAAATZ010000003.1"/>
</dbReference>
<reference evidence="2 3" key="1">
    <citation type="journal article" date="2019" name="Int. J. Syst. Evol. Microbiol.">
        <title>The Global Catalogue of Microorganisms (GCM) 10K type strain sequencing project: providing services to taxonomists for standard genome sequencing and annotation.</title>
        <authorList>
            <consortium name="The Broad Institute Genomics Platform"/>
            <consortium name="The Broad Institute Genome Sequencing Center for Infectious Disease"/>
            <person name="Wu L."/>
            <person name="Ma J."/>
        </authorList>
    </citation>
    <scope>NUCLEOTIDE SEQUENCE [LARGE SCALE GENOMIC DNA]</scope>
    <source>
        <strain evidence="2 3">JCM 8201</strain>
    </source>
</reference>
<protein>
    <submittedName>
        <fullName evidence="2">Uncharacterized protein</fullName>
    </submittedName>
</protein>
<proteinExistence type="predicted"/>
<sequence length="55" mass="6040">MSRDSYTLAVAQPRTAPPERRAENVGRAVELIAEPRDGLFDYHAYHALPATEAAS</sequence>